<gene>
    <name evidence="8" type="ORF">Taro_052720</name>
</gene>
<dbReference type="OrthoDB" id="1430376at2759"/>
<dbReference type="Gene3D" id="1.20.140.40">
    <property type="entry name" value="Invertase/pectin methylesterase inhibitor family protein"/>
    <property type="match status" value="1"/>
</dbReference>
<feature type="signal peptide" evidence="6">
    <location>
        <begin position="1"/>
        <end position="24"/>
    </location>
</feature>
<evidence type="ECO:0000256" key="1">
    <source>
        <dbReference type="ARBA" id="ARBA00004239"/>
    </source>
</evidence>
<dbReference type="InterPro" id="IPR006501">
    <property type="entry name" value="Pectinesterase_inhib_dom"/>
</dbReference>
<keyword evidence="9" id="KW-1185">Reference proteome</keyword>
<dbReference type="PANTHER" id="PTHR31080:SF87">
    <property type="entry name" value="PECTINESTERASE INHIBITOR 7"/>
    <property type="match status" value="1"/>
</dbReference>
<keyword evidence="2" id="KW-0964">Secreted</keyword>
<dbReference type="AlphaFoldDB" id="A0A843XJ48"/>
<feature type="chain" id="PRO_5032816760" description="Pectinesterase inhibitor domain-containing protein" evidence="6">
    <location>
        <begin position="25"/>
        <end position="200"/>
    </location>
</feature>
<dbReference type="NCBIfam" id="TIGR01614">
    <property type="entry name" value="PME_inhib"/>
    <property type="match status" value="1"/>
</dbReference>
<comment type="similarity">
    <text evidence="5">Belongs to the PMEI family.</text>
</comment>
<evidence type="ECO:0000313" key="9">
    <source>
        <dbReference type="Proteomes" id="UP000652761"/>
    </source>
</evidence>
<evidence type="ECO:0000256" key="3">
    <source>
        <dbReference type="ARBA" id="ARBA00022729"/>
    </source>
</evidence>
<protein>
    <recommendedName>
        <fullName evidence="7">Pectinesterase inhibitor domain-containing protein</fullName>
    </recommendedName>
</protein>
<dbReference type="SMART" id="SM00856">
    <property type="entry name" value="PMEI"/>
    <property type="match status" value="1"/>
</dbReference>
<dbReference type="SUPFAM" id="SSF101148">
    <property type="entry name" value="Plant invertase/pectin methylesterase inhibitor"/>
    <property type="match status" value="1"/>
</dbReference>
<evidence type="ECO:0000313" key="8">
    <source>
        <dbReference type="EMBL" id="MQM19708.1"/>
    </source>
</evidence>
<dbReference type="Proteomes" id="UP000652761">
    <property type="component" value="Unassembled WGS sequence"/>
</dbReference>
<keyword evidence="3 6" id="KW-0732">Signal</keyword>
<comment type="subcellular location">
    <subcellularLocation>
        <location evidence="1">Secreted</location>
        <location evidence="1">Extracellular space</location>
    </subcellularLocation>
</comment>
<name>A0A843XJ48_COLES</name>
<evidence type="ECO:0000256" key="6">
    <source>
        <dbReference type="SAM" id="SignalP"/>
    </source>
</evidence>
<dbReference type="CDD" id="cd15798">
    <property type="entry name" value="PMEI-like_3"/>
    <property type="match status" value="1"/>
</dbReference>
<evidence type="ECO:0000256" key="2">
    <source>
        <dbReference type="ARBA" id="ARBA00022525"/>
    </source>
</evidence>
<comment type="caution">
    <text evidence="8">The sequence shown here is derived from an EMBL/GenBank/DDBJ whole genome shotgun (WGS) entry which is preliminary data.</text>
</comment>
<dbReference type="PANTHER" id="PTHR31080">
    <property type="entry name" value="PECTINESTERASE INHIBITOR-LIKE"/>
    <property type="match status" value="1"/>
</dbReference>
<feature type="domain" description="Pectinesterase inhibitor" evidence="7">
    <location>
        <begin position="27"/>
        <end position="192"/>
    </location>
</feature>
<sequence length="200" mass="21159">MARLHHLLLLLVLAFLLSASAASAAPADVEFIRSSCRSTRYPALCLQCLAGYATAIRRSPRQLACTALNVTLSRAQSASAFVGRAAAGAGSGSRASSRSRGSGAVRDCIQTVGDSVDQLRRSLKELARIPRRGSPEFAWHLSNAQTWVSAALTDDTTCLDGIADAKVDPHLRAAIRGRILELAQVTSNALALINRMAGPH</sequence>
<evidence type="ECO:0000256" key="5">
    <source>
        <dbReference type="ARBA" id="ARBA00038471"/>
    </source>
</evidence>
<accession>A0A843XJ48</accession>
<dbReference type="FunFam" id="1.20.140.40:FF:000006">
    <property type="entry name" value="Pectinesterase inhibitor 3"/>
    <property type="match status" value="1"/>
</dbReference>
<dbReference type="InterPro" id="IPR051955">
    <property type="entry name" value="PME_Inhibitor"/>
</dbReference>
<evidence type="ECO:0000256" key="4">
    <source>
        <dbReference type="ARBA" id="ARBA00023157"/>
    </source>
</evidence>
<dbReference type="Pfam" id="PF04043">
    <property type="entry name" value="PMEI"/>
    <property type="match status" value="1"/>
</dbReference>
<dbReference type="InterPro" id="IPR035513">
    <property type="entry name" value="Invertase/methylesterase_inhib"/>
</dbReference>
<keyword evidence="4" id="KW-1015">Disulfide bond</keyword>
<dbReference type="EMBL" id="NMUH01009135">
    <property type="protein sequence ID" value="MQM19708.1"/>
    <property type="molecule type" value="Genomic_DNA"/>
</dbReference>
<dbReference type="GO" id="GO:0005576">
    <property type="term" value="C:extracellular region"/>
    <property type="evidence" value="ECO:0007669"/>
    <property type="project" value="UniProtKB-SubCell"/>
</dbReference>
<reference evidence="8" key="1">
    <citation type="submission" date="2017-07" db="EMBL/GenBank/DDBJ databases">
        <title>Taro Niue Genome Assembly and Annotation.</title>
        <authorList>
            <person name="Atibalentja N."/>
            <person name="Keating K."/>
            <person name="Fields C.J."/>
        </authorList>
    </citation>
    <scope>NUCLEOTIDE SEQUENCE</scope>
    <source>
        <strain evidence="8">Niue_2</strain>
        <tissue evidence="8">Leaf</tissue>
    </source>
</reference>
<dbReference type="GO" id="GO:0004857">
    <property type="term" value="F:enzyme inhibitor activity"/>
    <property type="evidence" value="ECO:0007669"/>
    <property type="project" value="InterPro"/>
</dbReference>
<proteinExistence type="inferred from homology"/>
<evidence type="ECO:0000259" key="7">
    <source>
        <dbReference type="SMART" id="SM00856"/>
    </source>
</evidence>
<organism evidence="8 9">
    <name type="scientific">Colocasia esculenta</name>
    <name type="common">Wild taro</name>
    <name type="synonym">Arum esculentum</name>
    <dbReference type="NCBI Taxonomy" id="4460"/>
    <lineage>
        <taxon>Eukaryota</taxon>
        <taxon>Viridiplantae</taxon>
        <taxon>Streptophyta</taxon>
        <taxon>Embryophyta</taxon>
        <taxon>Tracheophyta</taxon>
        <taxon>Spermatophyta</taxon>
        <taxon>Magnoliopsida</taxon>
        <taxon>Liliopsida</taxon>
        <taxon>Araceae</taxon>
        <taxon>Aroideae</taxon>
        <taxon>Colocasieae</taxon>
        <taxon>Colocasia</taxon>
    </lineage>
</organism>